<dbReference type="Proteomes" id="UP000024043">
    <property type="component" value="Unassembled WGS sequence"/>
</dbReference>
<organism evidence="1 2">
    <name type="scientific">Escherichia coli 1-250-04_S3_C1</name>
    <dbReference type="NCBI Taxonomy" id="1444135"/>
    <lineage>
        <taxon>Bacteria</taxon>
        <taxon>Pseudomonadati</taxon>
        <taxon>Pseudomonadota</taxon>
        <taxon>Gammaproteobacteria</taxon>
        <taxon>Enterobacterales</taxon>
        <taxon>Enterobacteriaceae</taxon>
        <taxon>Escherichia</taxon>
    </lineage>
</organism>
<reference evidence="1 2" key="1">
    <citation type="submission" date="2014-03" db="EMBL/GenBank/DDBJ databases">
        <title>Genetic Variability of E. coli after antibiotic treatment.</title>
        <authorList>
            <person name="Silbergeld E."/>
            <person name="Coles C."/>
            <person name="Seidman J.C."/>
            <person name="You Y."/>
            <person name="George J."/>
            <person name="Nadendla S."/>
            <person name="Huot H."/>
            <person name="Daugherty S.C."/>
            <person name="Nagaraj S."/>
            <person name="Ott S."/>
            <person name="Klega K."/>
            <person name="Rasko D."/>
        </authorList>
    </citation>
    <scope>NUCLEOTIDE SEQUENCE [LARGE SCALE GENOMIC DNA]</scope>
    <source>
        <strain evidence="1 2">1-250-04_S3_C1</strain>
    </source>
</reference>
<sequence length="41" mass="5064">MIWEVLNFFCLIIATIKQLSHLRYCWYLPYFIAINKNFHSL</sequence>
<evidence type="ECO:0000313" key="2">
    <source>
        <dbReference type="Proteomes" id="UP000024043"/>
    </source>
</evidence>
<evidence type="ECO:0000313" key="1">
    <source>
        <dbReference type="EMBL" id="EZJ85789.1"/>
    </source>
</evidence>
<proteinExistence type="predicted"/>
<gene>
    <name evidence="1" type="ORF">AC00_2154</name>
</gene>
<name>A0AAN4NTV8_ECOLX</name>
<comment type="caution">
    <text evidence="1">The sequence shown here is derived from an EMBL/GenBank/DDBJ whole genome shotgun (WGS) entry which is preliminary data.</text>
</comment>
<accession>A0AAN4NTV8</accession>
<protein>
    <submittedName>
        <fullName evidence="1">Uncharacterized protein</fullName>
    </submittedName>
</protein>
<dbReference type="AlphaFoldDB" id="A0AAN4NTV8"/>
<dbReference type="EMBL" id="JJLU01000069">
    <property type="protein sequence ID" value="EZJ85789.1"/>
    <property type="molecule type" value="Genomic_DNA"/>
</dbReference>